<protein>
    <submittedName>
        <fullName evidence="1">Uncharacterized protein</fullName>
    </submittedName>
</protein>
<sequence length="1282" mass="148556">MVRVNNNFDFKVYRWETVPDIIKRLAARMNTLPQYLFLVTPSQTSIKDLLLSESNIDIGDMLQDLINTPIKDFNKFLVEKNSMIDGKPINIIKYIIEPFISFNEKIKYLTSKNPNEVSSILYLINKNLNTYKNVNVESIWSKKASIKKRIGDEIKNNKEDVVEITKLINIEPKPYTPFQREAVSLQLEWDFANLTILEVFDLIVLSPTIPFACLNNLYKILRDSSPDPNWESIDGIIHFKMLIDNTETYISILMEITGDPGHEIANMYTDPLPYRKGLNETKFLQNFHDIFPSISLKQKSSKIVKEKGRFYYSLGVGNKPLDRYIMSDLVMNDPLFNRYLSFDESSKASKGKRWSFYMHFFDENNKSIVKANITMYRVREKDEVHKKYNYPIATKQDDHLYLSVLISDVSNSQNIANFTTIFGKLLQMYYLKAPELILYYQKLLGVKNFPEEYSERASIIPGKKIGLTLSQQAPLLFVKNYPTKCNHAPRIISEEESEIVKSNGYDVMKYPKTADEGIPQRWFVCDSLKKYPYPGLKKNDLSNRDIIPYLPCCLQTKQDNGIGKSSATYDHYFYDQPIPEIVGRNQQNLISRPIFINPPMSGGTLPVDLSEMLNLINQDERVFLRVGVHDSTSSFLQCVIESLFENGVQGLNNLLIVETKITLEIRKKIKLIETNNLTDKKPVNKKNLESWKDRKNERDRQMKVENSKLMVEKMNERVKKINMLRQTFATEEMAESCKQEMYNYTTEEIISIIKDTDSYFDPRHFVNMIERKYNCNIIILSRVKRNIVGKPRSSLITTMSLPEHTQSYYKMKRDAVTIVLYEHMGGSTDHQTYPRCEIVALWDTEKDRVHYSYPKGSSVSENLGKIYEKLRKSYFLNCPVNLTTLSKDFLINKGIIPLTQDIDSYGKCRAITFKYEDFTGTFLTAPIQPMILSHGDGTVSRLPLYIVEKLLGILNVKPIKETSSDNQLDAYTIRIGDVNVSIPFTGSDTDELAPTGKTVEEDLKMTETKDSTLITYIKEKRIARYLTDYIRWYYSSFLFSDGNNIHSETTLLKFINDKIVIDENFEYGNISKNFTVNGGLSKDGKLCVKSEETLKRLVYTLQLFISQYPNEFEKYRSLVSISNYYLGIGDFTKHRSQVILQGNDAIIKWIIERRKDYSIYPGILPDKTEIPYFVKNKLMENDNIFLVQEGKNLSSALDISNIWITKGINDVNTINENEYSESDTDEEYNIYSYRNTSDIKEYYCDKGCIEGVNIQNKKRIIGYKDEDQESHFLSVLSFGKCD</sequence>
<organism evidence="1">
    <name type="scientific">viral metagenome</name>
    <dbReference type="NCBI Taxonomy" id="1070528"/>
    <lineage>
        <taxon>unclassified sequences</taxon>
        <taxon>metagenomes</taxon>
        <taxon>organismal metagenomes</taxon>
    </lineage>
</organism>
<reference evidence="1" key="1">
    <citation type="journal article" date="2020" name="Nature">
        <title>Giant virus diversity and host interactions through global metagenomics.</title>
        <authorList>
            <person name="Schulz F."/>
            <person name="Roux S."/>
            <person name="Paez-Espino D."/>
            <person name="Jungbluth S."/>
            <person name="Walsh D.A."/>
            <person name="Denef V.J."/>
            <person name="McMahon K.D."/>
            <person name="Konstantinidis K.T."/>
            <person name="Eloe-Fadrosh E.A."/>
            <person name="Kyrpides N.C."/>
            <person name="Woyke T."/>
        </authorList>
    </citation>
    <scope>NUCLEOTIDE SEQUENCE</scope>
    <source>
        <strain evidence="1">GVMAG-S-1016713-169</strain>
    </source>
</reference>
<dbReference type="EMBL" id="MN740574">
    <property type="protein sequence ID" value="QHU34557.1"/>
    <property type="molecule type" value="Genomic_DNA"/>
</dbReference>
<proteinExistence type="predicted"/>
<dbReference type="InterPro" id="IPR043920">
    <property type="entry name" value="DUF5757"/>
</dbReference>
<evidence type="ECO:0000313" key="1">
    <source>
        <dbReference type="EMBL" id="QHU34557.1"/>
    </source>
</evidence>
<name>A0A6C0LVA6_9ZZZZ</name>
<accession>A0A6C0LVA6</accession>
<dbReference type="Pfam" id="PF19061">
    <property type="entry name" value="DUF5757"/>
    <property type="match status" value="1"/>
</dbReference>